<dbReference type="InterPro" id="IPR025877">
    <property type="entry name" value="MobA-like_NTP_Trfase"/>
</dbReference>
<dbReference type="Gene3D" id="3.90.550.10">
    <property type="entry name" value="Spore Coat Polysaccharide Biosynthesis Protein SpsA, Chain A"/>
    <property type="match status" value="1"/>
</dbReference>
<name>A0ABT0RW50_9SPHN</name>
<dbReference type="RefSeq" id="WP_249904497.1">
    <property type="nucleotide sequence ID" value="NZ_JAMGBA010000002.1"/>
</dbReference>
<comment type="caution">
    <text evidence="3">The sequence shown here is derived from an EMBL/GenBank/DDBJ whole genome shotgun (WGS) entry which is preliminary data.</text>
</comment>
<dbReference type="SUPFAM" id="SSF53448">
    <property type="entry name" value="Nucleotide-diphospho-sugar transferases"/>
    <property type="match status" value="1"/>
</dbReference>
<sequence length="255" mass="27056">MKGWTAVVLAGSRPGRDKFAEQHGTDLKALIPVGGIPMVARPVNALLLSPQILAVSVLAQQPDRIAKVLPANSRLKVAASGDTIASTLEAILANPATHFPLLVTTADHALLSPAMIADFCAKAEGAELAIGLVEKRPLMARLPNTKRTWLGFRRGSYSGANLFAFGSADAAKAVALWRSVEQDRKKGWRMIASLGPALFVGAVLKLRTLDQTLASVGKRLELDIRKVELADPLAAVDVDKPADHILVSAILEGRA</sequence>
<evidence type="ECO:0000256" key="1">
    <source>
        <dbReference type="ARBA" id="ARBA00022842"/>
    </source>
</evidence>
<dbReference type="Proteomes" id="UP001203410">
    <property type="component" value="Unassembled WGS sequence"/>
</dbReference>
<proteinExistence type="predicted"/>
<accession>A0ABT0RW50</accession>
<reference evidence="3 4" key="1">
    <citation type="submission" date="2022-05" db="EMBL/GenBank/DDBJ databases">
        <authorList>
            <person name="Jo J.-H."/>
            <person name="Im W.-T."/>
        </authorList>
    </citation>
    <scope>NUCLEOTIDE SEQUENCE [LARGE SCALE GENOMIC DNA]</scope>
    <source>
        <strain evidence="3 4">NSE70-1</strain>
    </source>
</reference>
<dbReference type="Pfam" id="PF12804">
    <property type="entry name" value="NTP_transf_3"/>
    <property type="match status" value="1"/>
</dbReference>
<gene>
    <name evidence="3" type="ORF">LZ496_10050</name>
</gene>
<organism evidence="3 4">
    <name type="scientific">Sphingomonas caseinilyticus</name>
    <dbReference type="NCBI Taxonomy" id="2908205"/>
    <lineage>
        <taxon>Bacteria</taxon>
        <taxon>Pseudomonadati</taxon>
        <taxon>Pseudomonadota</taxon>
        <taxon>Alphaproteobacteria</taxon>
        <taxon>Sphingomonadales</taxon>
        <taxon>Sphingomonadaceae</taxon>
        <taxon>Sphingomonas</taxon>
    </lineage>
</organism>
<evidence type="ECO:0000313" key="3">
    <source>
        <dbReference type="EMBL" id="MCL6699119.1"/>
    </source>
</evidence>
<dbReference type="InterPro" id="IPR029044">
    <property type="entry name" value="Nucleotide-diphossugar_trans"/>
</dbReference>
<keyword evidence="4" id="KW-1185">Reference proteome</keyword>
<keyword evidence="1" id="KW-0460">Magnesium</keyword>
<evidence type="ECO:0000313" key="4">
    <source>
        <dbReference type="Proteomes" id="UP001203410"/>
    </source>
</evidence>
<feature type="domain" description="MobA-like NTP transferase" evidence="2">
    <location>
        <begin position="6"/>
        <end position="130"/>
    </location>
</feature>
<protein>
    <submittedName>
        <fullName evidence="3">Nucleotidyltransferase family protein</fullName>
    </submittedName>
</protein>
<evidence type="ECO:0000259" key="2">
    <source>
        <dbReference type="Pfam" id="PF12804"/>
    </source>
</evidence>
<dbReference type="EMBL" id="JAMGBA010000002">
    <property type="protein sequence ID" value="MCL6699119.1"/>
    <property type="molecule type" value="Genomic_DNA"/>
</dbReference>